<sequence>MRLVYFSPVPWASFAQRPHKFVEWFHARRGGDVLWVDPYPTRLPELADFRRIKASGGSAMPLAAKRSAPAWLTILRPRSLPIEPLPGAGALNRRLWNDILQAIHAFIEKEECRLGIGKPSELALQVLARHPTVSSIYDAMDDFPAFYRGLSRIAMGRRERKVAAQVTRISVSSTALADRFATYHSKLTLALNACAIETLPSPSATTKSSGRPVLGYVGTIGHWFDWPLVFDLAEANPSMCIRLIGPIYALHPRPLPRNIELLPACDHATAMKFMQEFSVGLIPFKHTDLTASVDPIKYYEYRALGLPVLSTSFGEMALRDGLAGVFLMNKHSDLASLVRTAMASECEIDEMQEFRTANSWEVRFDASGILS</sequence>
<reference evidence="1 2" key="1">
    <citation type="submission" date="2019-10" db="EMBL/GenBank/DDBJ databases">
        <title>Evaluation of single-gene subtyping targets for Pseudomonas.</title>
        <authorList>
            <person name="Reichler S.J."/>
            <person name="Orsi R.H."/>
            <person name="Wiedmann M."/>
            <person name="Martin N.H."/>
            <person name="Murphy S.I."/>
        </authorList>
    </citation>
    <scope>NUCLEOTIDE SEQUENCE [LARGE SCALE GENOMIC DNA]</scope>
    <source>
        <strain evidence="1 2">FSL R10-3254</strain>
    </source>
</reference>
<keyword evidence="1" id="KW-0808">Transferase</keyword>
<accession>A0A7X1XI37</accession>
<dbReference type="Proteomes" id="UP000489190">
    <property type="component" value="Unassembled WGS sequence"/>
</dbReference>
<organism evidence="1 2">
    <name type="scientific">Pseudomonas helleri</name>
    <dbReference type="NCBI Taxonomy" id="1608996"/>
    <lineage>
        <taxon>Bacteria</taxon>
        <taxon>Pseudomonadati</taxon>
        <taxon>Pseudomonadota</taxon>
        <taxon>Gammaproteobacteria</taxon>
        <taxon>Pseudomonadales</taxon>
        <taxon>Pseudomonadaceae</taxon>
        <taxon>Pseudomonas</taxon>
    </lineage>
</organism>
<dbReference type="EMBL" id="WIWI01000080">
    <property type="protein sequence ID" value="MQT91950.1"/>
    <property type="molecule type" value="Genomic_DNA"/>
</dbReference>
<gene>
    <name evidence="1" type="ORF">GHO39_22865</name>
</gene>
<dbReference type="SUPFAM" id="SSF53756">
    <property type="entry name" value="UDP-Glycosyltransferase/glycogen phosphorylase"/>
    <property type="match status" value="1"/>
</dbReference>
<name>A0A7X1XI37_9PSED</name>
<dbReference type="Gene3D" id="3.40.50.2000">
    <property type="entry name" value="Glycogen Phosphorylase B"/>
    <property type="match status" value="1"/>
</dbReference>
<protein>
    <submittedName>
        <fullName evidence="1">Glycosyl transferase</fullName>
    </submittedName>
</protein>
<dbReference type="AlphaFoldDB" id="A0A7X1XI37"/>
<dbReference type="GO" id="GO:0016740">
    <property type="term" value="F:transferase activity"/>
    <property type="evidence" value="ECO:0007669"/>
    <property type="project" value="UniProtKB-KW"/>
</dbReference>
<evidence type="ECO:0000313" key="1">
    <source>
        <dbReference type="EMBL" id="MQT91950.1"/>
    </source>
</evidence>
<comment type="caution">
    <text evidence="1">The sequence shown here is derived from an EMBL/GenBank/DDBJ whole genome shotgun (WGS) entry which is preliminary data.</text>
</comment>
<evidence type="ECO:0000313" key="2">
    <source>
        <dbReference type="Proteomes" id="UP000489190"/>
    </source>
</evidence>
<proteinExistence type="predicted"/>